<feature type="chain" id="PRO_5016301525" evidence="1">
    <location>
        <begin position="26"/>
        <end position="251"/>
    </location>
</feature>
<dbReference type="EMBL" id="QFYR01000006">
    <property type="protein sequence ID" value="RAK50751.1"/>
    <property type="molecule type" value="Genomic_DNA"/>
</dbReference>
<dbReference type="AlphaFoldDB" id="A0A328A8A8"/>
<protein>
    <submittedName>
        <fullName evidence="3">ThuA domain-containing protein</fullName>
    </submittedName>
</protein>
<proteinExistence type="predicted"/>
<name>A0A328A8A8_9CAUL</name>
<evidence type="ECO:0000313" key="4">
    <source>
        <dbReference type="Proteomes" id="UP000249725"/>
    </source>
</evidence>
<feature type="signal peptide" evidence="1">
    <location>
        <begin position="1"/>
        <end position="25"/>
    </location>
</feature>
<evidence type="ECO:0000313" key="3">
    <source>
        <dbReference type="EMBL" id="RAK50751.1"/>
    </source>
</evidence>
<dbReference type="InterPro" id="IPR029010">
    <property type="entry name" value="ThuA-like"/>
</dbReference>
<accession>A0A328A8A8</accession>
<sequence>MKGLGGLALALSALFWLGFAGPAPAASGPIRVLVFSHSTGYRHASIGPGVEAIKAMAGSSGFTVTTSEDPAVFSDASLRNVDVLLLLSTSTNPKDPASEWFVGERRTALQNFVHRGGGVVGIHAASDSHYHWPWYGQLIGGYFVSHPKGTPEGEVRVIDGKHPSTTGLPSVMRRTDEWYYFNDYDPRSHLLATLDPASIGEKDVNPNPVSWTREFEGGRVFYTAMGHTPESFRDANFMKHLAGGIRWAAKR</sequence>
<evidence type="ECO:0000256" key="1">
    <source>
        <dbReference type="SAM" id="SignalP"/>
    </source>
</evidence>
<dbReference type="Pfam" id="PF06283">
    <property type="entry name" value="ThuA"/>
    <property type="match status" value="1"/>
</dbReference>
<comment type="caution">
    <text evidence="3">The sequence shown here is derived from an EMBL/GenBank/DDBJ whole genome shotgun (WGS) entry which is preliminary data.</text>
</comment>
<dbReference type="SUPFAM" id="SSF52317">
    <property type="entry name" value="Class I glutamine amidotransferase-like"/>
    <property type="match status" value="1"/>
</dbReference>
<keyword evidence="4" id="KW-1185">Reference proteome</keyword>
<dbReference type="PANTHER" id="PTHR40469">
    <property type="entry name" value="SECRETED GLYCOSYL HYDROLASE"/>
    <property type="match status" value="1"/>
</dbReference>
<evidence type="ECO:0000259" key="2">
    <source>
        <dbReference type="Pfam" id="PF06283"/>
    </source>
</evidence>
<dbReference type="RefSeq" id="WP_111516480.1">
    <property type="nucleotide sequence ID" value="NZ_QFYR01000006.1"/>
</dbReference>
<feature type="domain" description="ThuA-like" evidence="2">
    <location>
        <begin position="31"/>
        <end position="248"/>
    </location>
</feature>
<dbReference type="Proteomes" id="UP000249725">
    <property type="component" value="Unassembled WGS sequence"/>
</dbReference>
<dbReference type="PANTHER" id="PTHR40469:SF2">
    <property type="entry name" value="GALACTOSE-BINDING DOMAIN-LIKE SUPERFAMILY PROTEIN"/>
    <property type="match status" value="1"/>
</dbReference>
<gene>
    <name evidence="3" type="ORF">DJ018_18590</name>
</gene>
<dbReference type="OrthoDB" id="109511at2"/>
<reference evidence="4" key="1">
    <citation type="submission" date="2018-05" db="EMBL/GenBank/DDBJ databases">
        <authorList>
            <person name="Li X."/>
        </authorList>
    </citation>
    <scope>NUCLEOTIDE SEQUENCE [LARGE SCALE GENOMIC DNA]</scope>
    <source>
        <strain evidence="4">YIM 73061</strain>
    </source>
</reference>
<dbReference type="InterPro" id="IPR029062">
    <property type="entry name" value="Class_I_gatase-like"/>
</dbReference>
<dbReference type="Gene3D" id="3.40.50.880">
    <property type="match status" value="1"/>
</dbReference>
<keyword evidence="1" id="KW-0732">Signal</keyword>
<organism evidence="3 4">
    <name type="scientific">Phenylobacterium deserti</name>
    <dbReference type="NCBI Taxonomy" id="1914756"/>
    <lineage>
        <taxon>Bacteria</taxon>
        <taxon>Pseudomonadati</taxon>
        <taxon>Pseudomonadota</taxon>
        <taxon>Alphaproteobacteria</taxon>
        <taxon>Caulobacterales</taxon>
        <taxon>Caulobacteraceae</taxon>
        <taxon>Phenylobacterium</taxon>
    </lineage>
</organism>